<gene>
    <name evidence="2" type="ORF">ABVK25_011040</name>
</gene>
<keyword evidence="3" id="KW-1185">Reference proteome</keyword>
<dbReference type="EMBL" id="JBHFEH010000082">
    <property type="protein sequence ID" value="KAL2048723.1"/>
    <property type="molecule type" value="Genomic_DNA"/>
</dbReference>
<proteinExistence type="predicted"/>
<comment type="caution">
    <text evidence="2">The sequence shown here is derived from an EMBL/GenBank/DDBJ whole genome shotgun (WGS) entry which is preliminary data.</text>
</comment>
<name>A0ABR4AUA1_9LECA</name>
<reference evidence="2 3" key="1">
    <citation type="submission" date="2024-09" db="EMBL/GenBank/DDBJ databases">
        <title>Rethinking Asexuality: The Enigmatic Case of Functional Sexual Genes in Lepraria (Stereocaulaceae).</title>
        <authorList>
            <person name="Doellman M."/>
            <person name="Sun Y."/>
            <person name="Barcenas-Pena A."/>
            <person name="Lumbsch H.T."/>
            <person name="Grewe F."/>
        </authorList>
    </citation>
    <scope>NUCLEOTIDE SEQUENCE [LARGE SCALE GENOMIC DNA]</scope>
    <source>
        <strain evidence="2 3">Grewe 0041</strain>
    </source>
</reference>
<dbReference type="Proteomes" id="UP001590951">
    <property type="component" value="Unassembled WGS sequence"/>
</dbReference>
<protein>
    <submittedName>
        <fullName evidence="2">Uncharacterized protein</fullName>
    </submittedName>
</protein>
<accession>A0ABR4AUA1</accession>
<feature type="region of interest" description="Disordered" evidence="1">
    <location>
        <begin position="1"/>
        <end position="28"/>
    </location>
</feature>
<feature type="compositionally biased region" description="Low complexity" evidence="1">
    <location>
        <begin position="1"/>
        <end position="17"/>
    </location>
</feature>
<evidence type="ECO:0000313" key="3">
    <source>
        <dbReference type="Proteomes" id="UP001590951"/>
    </source>
</evidence>
<evidence type="ECO:0000313" key="2">
    <source>
        <dbReference type="EMBL" id="KAL2048723.1"/>
    </source>
</evidence>
<evidence type="ECO:0000256" key="1">
    <source>
        <dbReference type="SAM" id="MobiDB-lite"/>
    </source>
</evidence>
<organism evidence="2 3">
    <name type="scientific">Lepraria finkii</name>
    <dbReference type="NCBI Taxonomy" id="1340010"/>
    <lineage>
        <taxon>Eukaryota</taxon>
        <taxon>Fungi</taxon>
        <taxon>Dikarya</taxon>
        <taxon>Ascomycota</taxon>
        <taxon>Pezizomycotina</taxon>
        <taxon>Lecanoromycetes</taxon>
        <taxon>OSLEUM clade</taxon>
        <taxon>Lecanoromycetidae</taxon>
        <taxon>Lecanorales</taxon>
        <taxon>Lecanorineae</taxon>
        <taxon>Stereocaulaceae</taxon>
        <taxon>Lepraria</taxon>
    </lineage>
</organism>
<sequence length="110" mass="12143">MKESSSFIPSAISPFNSGGTIYEPRSSPHLTFNAGRANGFQPDNEDLIREISTRINTQAHHGELSKAIYSKLGKKPTWANCIGQQKCFPEQKLQLTSSQDFVNAVKEAES</sequence>